<evidence type="ECO:0000256" key="20">
    <source>
        <dbReference type="HAMAP-Rule" id="MF_00037"/>
    </source>
</evidence>
<dbReference type="AlphaFoldDB" id="A0A1H9N652"/>
<comment type="subcellular location">
    <subcellularLocation>
        <location evidence="3 20">Cytoplasm</location>
    </subcellularLocation>
</comment>
<keyword evidence="8 20" id="KW-0963">Cytoplasm</keyword>
<keyword evidence="12 20" id="KW-0521">NADP</keyword>
<keyword evidence="13 20" id="KW-0133">Cell shape</keyword>
<evidence type="ECO:0000259" key="21">
    <source>
        <dbReference type="PROSITE" id="PS51387"/>
    </source>
</evidence>
<comment type="similarity">
    <text evidence="5 20">Belongs to the MurB family.</text>
</comment>
<dbReference type="InterPro" id="IPR016167">
    <property type="entry name" value="FAD-bd_PCMH_sub1"/>
</dbReference>
<dbReference type="STRING" id="988801.SAMN05216522_1253"/>
<dbReference type="SUPFAM" id="SSF56176">
    <property type="entry name" value="FAD-binding/transporter-associated domain-like"/>
    <property type="match status" value="1"/>
</dbReference>
<evidence type="ECO:0000256" key="6">
    <source>
        <dbReference type="ARBA" id="ARBA00012518"/>
    </source>
</evidence>
<dbReference type="SUPFAM" id="SSF56194">
    <property type="entry name" value="Uridine diphospho-N-Acetylenolpyruvylglucosamine reductase, MurB, C-terminal domain"/>
    <property type="match status" value="1"/>
</dbReference>
<gene>
    <name evidence="20" type="primary">murB</name>
    <name evidence="22" type="ORF">SAMN05216522_1253</name>
</gene>
<evidence type="ECO:0000256" key="14">
    <source>
        <dbReference type="ARBA" id="ARBA00022984"/>
    </source>
</evidence>
<dbReference type="NCBIfam" id="NF010478">
    <property type="entry name" value="PRK13903.1"/>
    <property type="match status" value="1"/>
</dbReference>
<dbReference type="GO" id="GO:0071555">
    <property type="term" value="P:cell wall organization"/>
    <property type="evidence" value="ECO:0007669"/>
    <property type="project" value="UniProtKB-KW"/>
</dbReference>
<dbReference type="InterPro" id="IPR016166">
    <property type="entry name" value="FAD-bd_PCMH"/>
</dbReference>
<evidence type="ECO:0000256" key="7">
    <source>
        <dbReference type="ARBA" id="ARBA00015188"/>
    </source>
</evidence>
<evidence type="ECO:0000256" key="9">
    <source>
        <dbReference type="ARBA" id="ARBA00022618"/>
    </source>
</evidence>
<dbReference type="HAMAP" id="MF_00037">
    <property type="entry name" value="MurB"/>
    <property type="match status" value="1"/>
</dbReference>
<organism evidence="22 23">
    <name type="scientific">Rosenbergiella nectarea</name>
    <dbReference type="NCBI Taxonomy" id="988801"/>
    <lineage>
        <taxon>Bacteria</taxon>
        <taxon>Pseudomonadati</taxon>
        <taxon>Pseudomonadota</taxon>
        <taxon>Gammaproteobacteria</taxon>
        <taxon>Enterobacterales</taxon>
        <taxon>Erwiniaceae</taxon>
        <taxon>Rosenbergiella</taxon>
    </lineage>
</organism>
<dbReference type="PANTHER" id="PTHR21071">
    <property type="entry name" value="UDP-N-ACETYLENOLPYRUVOYLGLUCOSAMINE REDUCTASE"/>
    <property type="match status" value="1"/>
</dbReference>
<evidence type="ECO:0000256" key="15">
    <source>
        <dbReference type="ARBA" id="ARBA00023002"/>
    </source>
</evidence>
<dbReference type="InterPro" id="IPR006094">
    <property type="entry name" value="Oxid_FAD_bind_N"/>
</dbReference>
<dbReference type="GO" id="GO:0051301">
    <property type="term" value="P:cell division"/>
    <property type="evidence" value="ECO:0007669"/>
    <property type="project" value="UniProtKB-KW"/>
</dbReference>
<comment type="function">
    <text evidence="2 20">Cell wall formation.</text>
</comment>
<dbReference type="Gene3D" id="3.30.43.10">
    <property type="entry name" value="Uridine Diphospho-n-acetylenolpyruvylglucosamine Reductase, domain 2"/>
    <property type="match status" value="1"/>
</dbReference>
<evidence type="ECO:0000256" key="13">
    <source>
        <dbReference type="ARBA" id="ARBA00022960"/>
    </source>
</evidence>
<evidence type="ECO:0000256" key="5">
    <source>
        <dbReference type="ARBA" id="ARBA00010485"/>
    </source>
</evidence>
<evidence type="ECO:0000313" key="22">
    <source>
        <dbReference type="EMBL" id="SER31247.1"/>
    </source>
</evidence>
<evidence type="ECO:0000256" key="11">
    <source>
        <dbReference type="ARBA" id="ARBA00022827"/>
    </source>
</evidence>
<dbReference type="GO" id="GO:0071949">
    <property type="term" value="F:FAD binding"/>
    <property type="evidence" value="ECO:0007669"/>
    <property type="project" value="InterPro"/>
</dbReference>
<keyword evidence="15 20" id="KW-0560">Oxidoreductase</keyword>
<reference evidence="23" key="1">
    <citation type="submission" date="2016-10" db="EMBL/GenBank/DDBJ databases">
        <authorList>
            <person name="Varghese N."/>
            <person name="Submissions S."/>
        </authorList>
    </citation>
    <scope>NUCLEOTIDE SEQUENCE [LARGE SCALE GENOMIC DNA]</scope>
    <source>
        <strain evidence="23">8N4</strain>
    </source>
</reference>
<evidence type="ECO:0000256" key="1">
    <source>
        <dbReference type="ARBA" id="ARBA00001974"/>
    </source>
</evidence>
<comment type="catalytic activity">
    <reaction evidence="19 20">
        <text>UDP-N-acetyl-alpha-D-muramate + NADP(+) = UDP-N-acetyl-3-O-(1-carboxyvinyl)-alpha-D-glucosamine + NADPH + H(+)</text>
        <dbReference type="Rhea" id="RHEA:12248"/>
        <dbReference type="ChEBI" id="CHEBI:15378"/>
        <dbReference type="ChEBI" id="CHEBI:57783"/>
        <dbReference type="ChEBI" id="CHEBI:58349"/>
        <dbReference type="ChEBI" id="CHEBI:68483"/>
        <dbReference type="ChEBI" id="CHEBI:70757"/>
        <dbReference type="EC" id="1.3.1.98"/>
    </reaction>
</comment>
<keyword evidence="14 20" id="KW-0573">Peptidoglycan synthesis</keyword>
<dbReference type="GO" id="GO:0009252">
    <property type="term" value="P:peptidoglycan biosynthetic process"/>
    <property type="evidence" value="ECO:0007669"/>
    <property type="project" value="UniProtKB-UniRule"/>
</dbReference>
<comment type="pathway">
    <text evidence="4 20">Cell wall biogenesis; peptidoglycan biosynthesis.</text>
</comment>
<evidence type="ECO:0000256" key="17">
    <source>
        <dbReference type="ARBA" id="ARBA00023316"/>
    </source>
</evidence>
<dbReference type="EC" id="1.3.1.98" evidence="6 20"/>
<evidence type="ECO:0000256" key="8">
    <source>
        <dbReference type="ARBA" id="ARBA00022490"/>
    </source>
</evidence>
<accession>A0A1H9N652</accession>
<keyword evidence="10 20" id="KW-0285">Flavoprotein</keyword>
<dbReference type="RefSeq" id="WP_092678548.1">
    <property type="nucleotide sequence ID" value="NZ_FOGC01000025.1"/>
</dbReference>
<dbReference type="PROSITE" id="PS51387">
    <property type="entry name" value="FAD_PCMH"/>
    <property type="match status" value="1"/>
</dbReference>
<feature type="active site" description="Proton donor" evidence="20">
    <location>
        <position position="230"/>
    </location>
</feature>
<dbReference type="GO" id="GO:0005829">
    <property type="term" value="C:cytosol"/>
    <property type="evidence" value="ECO:0007669"/>
    <property type="project" value="TreeGrafter"/>
</dbReference>
<evidence type="ECO:0000256" key="2">
    <source>
        <dbReference type="ARBA" id="ARBA00003921"/>
    </source>
</evidence>
<keyword evidence="23" id="KW-1185">Reference proteome</keyword>
<evidence type="ECO:0000256" key="10">
    <source>
        <dbReference type="ARBA" id="ARBA00022630"/>
    </source>
</evidence>
<comment type="cofactor">
    <cofactor evidence="1 20">
        <name>FAD</name>
        <dbReference type="ChEBI" id="CHEBI:57692"/>
    </cofactor>
</comment>
<dbReference type="UniPathway" id="UPA00219"/>
<evidence type="ECO:0000256" key="16">
    <source>
        <dbReference type="ARBA" id="ARBA00023306"/>
    </source>
</evidence>
<dbReference type="NCBIfam" id="NF000755">
    <property type="entry name" value="PRK00046.1"/>
    <property type="match status" value="1"/>
</dbReference>
<dbReference type="InterPro" id="IPR016169">
    <property type="entry name" value="FAD-bd_PCMH_sub2"/>
</dbReference>
<evidence type="ECO:0000256" key="12">
    <source>
        <dbReference type="ARBA" id="ARBA00022857"/>
    </source>
</evidence>
<dbReference type="InterPro" id="IPR011601">
    <property type="entry name" value="MurB_C"/>
</dbReference>
<dbReference type="PANTHER" id="PTHR21071:SF4">
    <property type="entry name" value="UDP-N-ACETYLENOLPYRUVOYLGLUCOSAMINE REDUCTASE"/>
    <property type="match status" value="1"/>
</dbReference>
<name>A0A1H9N652_9GAMM</name>
<dbReference type="Pfam" id="PF01565">
    <property type="entry name" value="FAD_binding_4"/>
    <property type="match status" value="1"/>
</dbReference>
<dbReference type="GO" id="GO:0008762">
    <property type="term" value="F:UDP-N-acetylmuramate dehydrogenase activity"/>
    <property type="evidence" value="ECO:0007669"/>
    <property type="project" value="UniProtKB-UniRule"/>
</dbReference>
<dbReference type="OrthoDB" id="9804753at2"/>
<evidence type="ECO:0000313" key="23">
    <source>
        <dbReference type="Proteomes" id="UP000242515"/>
    </source>
</evidence>
<evidence type="ECO:0000256" key="18">
    <source>
        <dbReference type="ARBA" id="ARBA00031026"/>
    </source>
</evidence>
<dbReference type="InterPro" id="IPR036635">
    <property type="entry name" value="MurB_C_sf"/>
</dbReference>
<feature type="active site" evidence="20">
    <location>
        <position position="326"/>
    </location>
</feature>
<dbReference type="EMBL" id="FOGC01000025">
    <property type="protein sequence ID" value="SER31247.1"/>
    <property type="molecule type" value="Genomic_DNA"/>
</dbReference>
<keyword evidence="17 20" id="KW-0961">Cell wall biogenesis/degradation</keyword>
<keyword evidence="11 20" id="KW-0274">FAD</keyword>
<protein>
    <recommendedName>
        <fullName evidence="7 20">UDP-N-acetylenolpyruvoylglucosamine reductase</fullName>
        <ecNumber evidence="6 20">1.3.1.98</ecNumber>
    </recommendedName>
    <alternativeName>
        <fullName evidence="18 20">UDP-N-acetylmuramate dehydrogenase</fullName>
    </alternativeName>
</protein>
<dbReference type="NCBIfam" id="TIGR00179">
    <property type="entry name" value="murB"/>
    <property type="match status" value="1"/>
</dbReference>
<feature type="domain" description="FAD-binding PCMH-type" evidence="21">
    <location>
        <begin position="16"/>
        <end position="184"/>
    </location>
</feature>
<keyword evidence="9 20" id="KW-0132">Cell division</keyword>
<dbReference type="Gene3D" id="3.30.465.10">
    <property type="match status" value="1"/>
</dbReference>
<evidence type="ECO:0000256" key="4">
    <source>
        <dbReference type="ARBA" id="ARBA00004752"/>
    </source>
</evidence>
<evidence type="ECO:0000256" key="3">
    <source>
        <dbReference type="ARBA" id="ARBA00004496"/>
    </source>
</evidence>
<evidence type="ECO:0000256" key="19">
    <source>
        <dbReference type="ARBA" id="ARBA00048914"/>
    </source>
</evidence>
<dbReference type="GO" id="GO:0008360">
    <property type="term" value="P:regulation of cell shape"/>
    <property type="evidence" value="ECO:0007669"/>
    <property type="project" value="UniProtKB-KW"/>
</dbReference>
<feature type="active site" evidence="20">
    <location>
        <position position="160"/>
    </location>
</feature>
<dbReference type="Pfam" id="PF02873">
    <property type="entry name" value="MurB_C"/>
    <property type="match status" value="1"/>
</dbReference>
<dbReference type="InterPro" id="IPR036318">
    <property type="entry name" value="FAD-bd_PCMH-like_sf"/>
</dbReference>
<dbReference type="InterPro" id="IPR003170">
    <property type="entry name" value="MurB"/>
</dbReference>
<proteinExistence type="inferred from homology"/>
<dbReference type="Gene3D" id="3.90.78.10">
    <property type="entry name" value="UDP-N-acetylenolpyruvoylglucosamine reductase, C-terminal domain"/>
    <property type="match status" value="1"/>
</dbReference>
<dbReference type="Proteomes" id="UP000242515">
    <property type="component" value="Unassembled WGS sequence"/>
</dbReference>
<keyword evidence="16 20" id="KW-0131">Cell cycle</keyword>
<sequence length="343" mass="38114">MTCSQTSLKSLNTFGLSVSAERIVYARNTETLIESWKAHQEKPWLLMGGGSNMLFLDDFEGTVVVNQLKGISIEQTSEEWLIHCAAGENWHEFVKFTVKEGMAGLENLALIPGTVGSAPIQNIGAYGVELKDVCAYVDILDLNQNQMLRVTNKECLFGYRESIFKHQYRQGYVITAVGFRLAKEWQPTLSYGPLKVAEASLTTPQSIFDKVCEIRRSKLPDPAQIGNAGSFFKNPIIPTRDAEAIKRHYPNAPFYPQCDNLVKIAAGWLIDQAGLKGYVANHAGVHPQQALVLINLGGAQPKDLVNMAKHVRDTVYNKFEIWLEPEVRFIGPMGEVNAVEALS</sequence>